<organism evidence="2 3">
    <name type="scientific">Candidatus Seongchinamella marina</name>
    <dbReference type="NCBI Taxonomy" id="2518990"/>
    <lineage>
        <taxon>Bacteria</taxon>
        <taxon>Pseudomonadati</taxon>
        <taxon>Pseudomonadota</taxon>
        <taxon>Gammaproteobacteria</taxon>
        <taxon>Cellvibrionales</taxon>
        <taxon>Halieaceae</taxon>
        <taxon>Seongchinamella</taxon>
    </lineage>
</organism>
<accession>A0ABT3SSN9</accession>
<gene>
    <name evidence="2" type="ORF">EYC87_03570</name>
</gene>
<keyword evidence="3" id="KW-1185">Reference proteome</keyword>
<dbReference type="EMBL" id="SHNP01000001">
    <property type="protein sequence ID" value="MCX2972665.1"/>
    <property type="molecule type" value="Genomic_DNA"/>
</dbReference>
<name>A0ABT3SSN9_9GAMM</name>
<evidence type="ECO:0000313" key="3">
    <source>
        <dbReference type="Proteomes" id="UP001143307"/>
    </source>
</evidence>
<sequence length="191" mass="19747">MHQFLKISLFLSVLSLIGQSAWAEDSYDKAIGAFKGAGDSAQFFDSAYGYAVFPTIGKGGIGIGGAHGKGEVYVGGRHVGNTTMTQITVGFQLGGQAFSQIVFFEDQRSFREFSNGNFEFSAQATAVAITAGVSAEANTGGGMTAGASGGQNNAATTHGGYRKGMAIFTIAKGGLMYEAAIGGQKFDYTSL</sequence>
<feature type="chain" id="PRO_5045447096" description="Ysc84 actin-binding domain-containing protein" evidence="1">
    <location>
        <begin position="24"/>
        <end position="191"/>
    </location>
</feature>
<evidence type="ECO:0000313" key="2">
    <source>
        <dbReference type="EMBL" id="MCX2972665.1"/>
    </source>
</evidence>
<feature type="signal peptide" evidence="1">
    <location>
        <begin position="1"/>
        <end position="23"/>
    </location>
</feature>
<dbReference type="Proteomes" id="UP001143307">
    <property type="component" value="Unassembled WGS sequence"/>
</dbReference>
<dbReference type="RefSeq" id="WP_279251654.1">
    <property type="nucleotide sequence ID" value="NZ_SHNP01000001.1"/>
</dbReference>
<proteinExistence type="predicted"/>
<comment type="caution">
    <text evidence="2">The sequence shown here is derived from an EMBL/GenBank/DDBJ whole genome shotgun (WGS) entry which is preliminary data.</text>
</comment>
<reference evidence="2" key="1">
    <citation type="submission" date="2019-02" db="EMBL/GenBank/DDBJ databases">
        <authorList>
            <person name="Li S.-H."/>
        </authorList>
    </citation>
    <scope>NUCLEOTIDE SEQUENCE</scope>
    <source>
        <strain evidence="2">IMCC8485</strain>
    </source>
</reference>
<evidence type="ECO:0008006" key="4">
    <source>
        <dbReference type="Google" id="ProtNLM"/>
    </source>
</evidence>
<protein>
    <recommendedName>
        <fullName evidence="4">Ysc84 actin-binding domain-containing protein</fullName>
    </recommendedName>
</protein>
<keyword evidence="1" id="KW-0732">Signal</keyword>
<evidence type="ECO:0000256" key="1">
    <source>
        <dbReference type="SAM" id="SignalP"/>
    </source>
</evidence>